<evidence type="ECO:0000313" key="4">
    <source>
        <dbReference type="EMBL" id="RFZ34948.1"/>
    </source>
</evidence>
<dbReference type="PROSITE" id="PS50949">
    <property type="entry name" value="HTH_GNTR"/>
    <property type="match status" value="1"/>
</dbReference>
<dbReference type="RefSeq" id="WP_020728581.1">
    <property type="nucleotide sequence ID" value="NZ_BQLA01000109.1"/>
</dbReference>
<protein>
    <submittedName>
        <fullName evidence="4">Transcriptional regulator NanR</fullName>
    </submittedName>
</protein>
<comment type="caution">
    <text evidence="4">The sequence shown here is derived from an EMBL/GenBank/DDBJ whole genome shotgun (WGS) entry which is preliminary data.</text>
</comment>
<dbReference type="InterPro" id="IPR008920">
    <property type="entry name" value="TF_FadR/GntR_C"/>
</dbReference>
<dbReference type="Gene3D" id="1.20.120.530">
    <property type="entry name" value="GntR ligand-binding domain-like"/>
    <property type="match status" value="1"/>
</dbReference>
<name>A0A2Z5YDF5_MYCMR</name>
<dbReference type="InterPro" id="IPR000524">
    <property type="entry name" value="Tscrpt_reg_HTH_GntR"/>
</dbReference>
<dbReference type="GO" id="GO:0003677">
    <property type="term" value="F:DNA binding"/>
    <property type="evidence" value="ECO:0007669"/>
    <property type="project" value="UniProtKB-KW"/>
</dbReference>
<dbReference type="SUPFAM" id="SSF48008">
    <property type="entry name" value="GntR ligand-binding domain-like"/>
    <property type="match status" value="1"/>
</dbReference>
<keyword evidence="1" id="KW-0805">Transcription regulation</keyword>
<keyword evidence="3" id="KW-0804">Transcription</keyword>
<dbReference type="InterPro" id="IPR036390">
    <property type="entry name" value="WH_DNA-bd_sf"/>
</dbReference>
<dbReference type="GO" id="GO:0003700">
    <property type="term" value="F:DNA-binding transcription factor activity"/>
    <property type="evidence" value="ECO:0007669"/>
    <property type="project" value="InterPro"/>
</dbReference>
<dbReference type="Gene3D" id="1.10.10.10">
    <property type="entry name" value="Winged helix-like DNA-binding domain superfamily/Winged helix DNA-binding domain"/>
    <property type="match status" value="1"/>
</dbReference>
<evidence type="ECO:0000256" key="3">
    <source>
        <dbReference type="ARBA" id="ARBA00023163"/>
    </source>
</evidence>
<dbReference type="SMART" id="SM00895">
    <property type="entry name" value="FCD"/>
    <property type="match status" value="1"/>
</dbReference>
<dbReference type="EMBL" id="PEDF01000176">
    <property type="protein sequence ID" value="RFZ34948.1"/>
    <property type="molecule type" value="Genomic_DNA"/>
</dbReference>
<keyword evidence="2" id="KW-0238">DNA-binding</keyword>
<dbReference type="PANTHER" id="PTHR43537:SF5">
    <property type="entry name" value="UXU OPERON TRANSCRIPTIONAL REGULATOR"/>
    <property type="match status" value="1"/>
</dbReference>
<dbReference type="PANTHER" id="PTHR43537">
    <property type="entry name" value="TRANSCRIPTIONAL REGULATOR, GNTR FAMILY"/>
    <property type="match status" value="1"/>
</dbReference>
<evidence type="ECO:0000313" key="5">
    <source>
        <dbReference type="Proteomes" id="UP000257451"/>
    </source>
</evidence>
<gene>
    <name evidence="4" type="primary">nanR</name>
    <name evidence="4" type="ORF">DAVIS_04498</name>
</gene>
<organism evidence="4 5">
    <name type="scientific">Mycobacterium marinum</name>
    <dbReference type="NCBI Taxonomy" id="1781"/>
    <lineage>
        <taxon>Bacteria</taxon>
        <taxon>Bacillati</taxon>
        <taxon>Actinomycetota</taxon>
        <taxon>Actinomycetes</taxon>
        <taxon>Mycobacteriales</taxon>
        <taxon>Mycobacteriaceae</taxon>
        <taxon>Mycobacterium</taxon>
        <taxon>Mycobacterium ulcerans group</taxon>
    </lineage>
</organism>
<evidence type="ECO:0000256" key="2">
    <source>
        <dbReference type="ARBA" id="ARBA00023125"/>
    </source>
</evidence>
<dbReference type="Proteomes" id="UP000257451">
    <property type="component" value="Unassembled WGS sequence"/>
</dbReference>
<dbReference type="CDD" id="cd07377">
    <property type="entry name" value="WHTH_GntR"/>
    <property type="match status" value="1"/>
</dbReference>
<dbReference type="AlphaFoldDB" id="A0A2Z5YDF5"/>
<dbReference type="Pfam" id="PF07729">
    <property type="entry name" value="FCD"/>
    <property type="match status" value="1"/>
</dbReference>
<dbReference type="SMART" id="SM00345">
    <property type="entry name" value="HTH_GNTR"/>
    <property type="match status" value="1"/>
</dbReference>
<sequence length="242" mass="27107">MLEEEAVVIPRADSPDQTCGRLPARGTIGEQVADLIQESILSGEAKRGAPLREELIADRYQVSRRTVRDALRVLESNGLVRHQRHKGSTVVDFSAEDITDMYRSREVLELDAAKRWCRAGAVDSGYRFHRLTEALGRLEQASRGTDSGLIVKSDLDFHAAIIGLLDSPRVDRFFAAIEAEMLYALAILEASEGEYKTDAAKAFGEHKAMYEALRDRDEQRSTQLISEHLRINRDVLIRIVAS</sequence>
<dbReference type="SUPFAM" id="SSF46785">
    <property type="entry name" value="Winged helix' DNA-binding domain"/>
    <property type="match status" value="1"/>
</dbReference>
<dbReference type="Pfam" id="PF00392">
    <property type="entry name" value="GntR"/>
    <property type="match status" value="1"/>
</dbReference>
<accession>A0A2Z5YDF5</accession>
<dbReference type="InterPro" id="IPR011711">
    <property type="entry name" value="GntR_C"/>
</dbReference>
<reference evidence="4 5" key="1">
    <citation type="journal article" date="2018" name="Sci. Rep.">
        <title>Extensive genomic diversity among Mycobacterium marinum strains revealed by whole genome sequencing.</title>
        <authorList>
            <person name="Das S."/>
            <person name="Pettersson B.M."/>
            <person name="Behra P.R."/>
            <person name="Mallick A."/>
            <person name="Cheramie M."/>
            <person name="Ramesh M."/>
            <person name="Shirreff L."/>
            <person name="DuCote T."/>
            <person name="Dasgupta S."/>
            <person name="Ennis D.G."/>
            <person name="Kirsebom L.A."/>
        </authorList>
    </citation>
    <scope>NUCLEOTIDE SEQUENCE [LARGE SCALE GENOMIC DNA]</scope>
    <source>
        <strain evidence="4 5">Davis1</strain>
    </source>
</reference>
<dbReference type="InterPro" id="IPR036388">
    <property type="entry name" value="WH-like_DNA-bd_sf"/>
</dbReference>
<evidence type="ECO:0000256" key="1">
    <source>
        <dbReference type="ARBA" id="ARBA00023015"/>
    </source>
</evidence>
<proteinExistence type="predicted"/>